<dbReference type="InterPro" id="IPR036388">
    <property type="entry name" value="WH-like_DNA-bd_sf"/>
</dbReference>
<keyword evidence="7" id="KW-0234">DNA repair</keyword>
<dbReference type="EC" id="2.1.1.63" evidence="3"/>
<dbReference type="FunFam" id="1.10.10.10:FF:000214">
    <property type="entry name" value="Methylated-DNA--protein-cysteine methyltransferase"/>
    <property type="match status" value="1"/>
</dbReference>
<evidence type="ECO:0000259" key="9">
    <source>
        <dbReference type="Pfam" id="PF01035"/>
    </source>
</evidence>
<comment type="catalytic activity">
    <reaction evidence="1">
        <text>a 4-O-methyl-thymidine in DNA + L-cysteinyl-[protein] = a thymidine in DNA + S-methyl-L-cysteinyl-[protein]</text>
        <dbReference type="Rhea" id="RHEA:53428"/>
        <dbReference type="Rhea" id="RHEA-COMP:10131"/>
        <dbReference type="Rhea" id="RHEA-COMP:10132"/>
        <dbReference type="Rhea" id="RHEA-COMP:13555"/>
        <dbReference type="Rhea" id="RHEA-COMP:13556"/>
        <dbReference type="ChEBI" id="CHEBI:29950"/>
        <dbReference type="ChEBI" id="CHEBI:82612"/>
        <dbReference type="ChEBI" id="CHEBI:137386"/>
        <dbReference type="ChEBI" id="CHEBI:137387"/>
        <dbReference type="EC" id="2.1.1.63"/>
    </reaction>
</comment>
<evidence type="ECO:0000256" key="1">
    <source>
        <dbReference type="ARBA" id="ARBA00001286"/>
    </source>
</evidence>
<dbReference type="SUPFAM" id="SSF46767">
    <property type="entry name" value="Methylated DNA-protein cysteine methyltransferase, C-terminal domain"/>
    <property type="match status" value="1"/>
</dbReference>
<dbReference type="OrthoDB" id="9811249at2"/>
<evidence type="ECO:0000256" key="7">
    <source>
        <dbReference type="ARBA" id="ARBA00023204"/>
    </source>
</evidence>
<dbReference type="InterPro" id="IPR036217">
    <property type="entry name" value="MethylDNA_cys_MeTrfase_DNAb"/>
</dbReference>
<evidence type="ECO:0000256" key="2">
    <source>
        <dbReference type="ARBA" id="ARBA00008711"/>
    </source>
</evidence>
<dbReference type="InterPro" id="IPR014048">
    <property type="entry name" value="MethylDNA_cys_MeTrfase_DNA-bd"/>
</dbReference>
<comment type="similarity">
    <text evidence="2">Belongs to the MGMT family.</text>
</comment>
<reference evidence="10 11" key="1">
    <citation type="submission" date="2018-04" db="EMBL/GenBank/DDBJ databases">
        <title>Denitrifier Microvirgula.</title>
        <authorList>
            <person name="Anderson E."/>
            <person name="Jang J."/>
            <person name="Ishii S."/>
        </authorList>
    </citation>
    <scope>NUCLEOTIDE SEQUENCE [LARGE SCALE GENOMIC DNA]</scope>
    <source>
        <strain evidence="10 11">BE2.4</strain>
    </source>
</reference>
<dbReference type="Gene3D" id="1.10.10.10">
    <property type="entry name" value="Winged helix-like DNA-binding domain superfamily/Winged helix DNA-binding domain"/>
    <property type="match status" value="1"/>
</dbReference>
<evidence type="ECO:0000256" key="3">
    <source>
        <dbReference type="ARBA" id="ARBA00011918"/>
    </source>
</evidence>
<keyword evidence="11" id="KW-1185">Reference proteome</keyword>
<protein>
    <recommendedName>
        <fullName evidence="3">methylated-DNA--[protein]-cysteine S-methyltransferase</fullName>
        <ecNumber evidence="3">2.1.1.63</ecNumber>
    </recommendedName>
</protein>
<comment type="catalytic activity">
    <reaction evidence="8">
        <text>a 6-O-methyl-2'-deoxyguanosine in DNA + L-cysteinyl-[protein] = S-methyl-L-cysteinyl-[protein] + a 2'-deoxyguanosine in DNA</text>
        <dbReference type="Rhea" id="RHEA:24000"/>
        <dbReference type="Rhea" id="RHEA-COMP:10131"/>
        <dbReference type="Rhea" id="RHEA-COMP:10132"/>
        <dbReference type="Rhea" id="RHEA-COMP:11367"/>
        <dbReference type="Rhea" id="RHEA-COMP:11368"/>
        <dbReference type="ChEBI" id="CHEBI:29950"/>
        <dbReference type="ChEBI" id="CHEBI:82612"/>
        <dbReference type="ChEBI" id="CHEBI:85445"/>
        <dbReference type="ChEBI" id="CHEBI:85448"/>
        <dbReference type="EC" id="2.1.1.63"/>
    </reaction>
</comment>
<dbReference type="Pfam" id="PF01035">
    <property type="entry name" value="DNA_binding_1"/>
    <property type="match status" value="1"/>
</dbReference>
<evidence type="ECO:0000256" key="5">
    <source>
        <dbReference type="ARBA" id="ARBA00022679"/>
    </source>
</evidence>
<dbReference type="RefSeq" id="WP_107889539.1">
    <property type="nucleotide sequence ID" value="NZ_CP028519.1"/>
</dbReference>
<feature type="domain" description="Methylated-DNA-[protein]-cysteine S-methyltransferase DNA binding" evidence="9">
    <location>
        <begin position="101"/>
        <end position="180"/>
    </location>
</feature>
<dbReference type="CDD" id="cd06445">
    <property type="entry name" value="ATase"/>
    <property type="match status" value="1"/>
</dbReference>
<dbReference type="InterPro" id="IPR001497">
    <property type="entry name" value="MethylDNA_cys_MeTrfase_AS"/>
</dbReference>
<keyword evidence="5 10" id="KW-0808">Transferase</keyword>
<evidence type="ECO:0000256" key="4">
    <source>
        <dbReference type="ARBA" id="ARBA00022603"/>
    </source>
</evidence>
<dbReference type="STRING" id="1122240.GCA_000620105_01653"/>
<dbReference type="EMBL" id="CP028519">
    <property type="protein sequence ID" value="AVY94692.1"/>
    <property type="molecule type" value="Genomic_DNA"/>
</dbReference>
<keyword evidence="4 10" id="KW-0489">Methyltransferase</keyword>
<dbReference type="Proteomes" id="UP000244173">
    <property type="component" value="Chromosome"/>
</dbReference>
<accession>A0A2S0PBI9</accession>
<dbReference type="PANTHER" id="PTHR10815">
    <property type="entry name" value="METHYLATED-DNA--PROTEIN-CYSTEINE METHYLTRANSFERASE"/>
    <property type="match status" value="1"/>
</dbReference>
<dbReference type="NCBIfam" id="TIGR00589">
    <property type="entry name" value="ogt"/>
    <property type="match status" value="1"/>
</dbReference>
<gene>
    <name evidence="10" type="ORF">DAI18_12070</name>
</gene>
<name>A0A2S0PBI9_9NEIS</name>
<dbReference type="InterPro" id="IPR036631">
    <property type="entry name" value="MGMT_N_sf"/>
</dbReference>
<proteinExistence type="inferred from homology"/>
<dbReference type="PANTHER" id="PTHR10815:SF14">
    <property type="entry name" value="BIFUNCTIONAL TRANSCRIPTIONAL ACTIVATOR_DNA REPAIR ENZYME ADA"/>
    <property type="match status" value="1"/>
</dbReference>
<keyword evidence="6" id="KW-0227">DNA damage</keyword>
<evidence type="ECO:0000256" key="8">
    <source>
        <dbReference type="ARBA" id="ARBA00049348"/>
    </source>
</evidence>
<dbReference type="PROSITE" id="PS00374">
    <property type="entry name" value="MGMT"/>
    <property type="match status" value="1"/>
</dbReference>
<dbReference type="AlphaFoldDB" id="A0A2S0PBI9"/>
<evidence type="ECO:0000313" key="11">
    <source>
        <dbReference type="Proteomes" id="UP000244173"/>
    </source>
</evidence>
<dbReference type="SUPFAM" id="SSF53155">
    <property type="entry name" value="Methylated DNA-protein cysteine methyltransferase domain"/>
    <property type="match status" value="1"/>
</dbReference>
<dbReference type="GO" id="GO:0003908">
    <property type="term" value="F:methylated-DNA-[protein]-cysteine S-methyltransferase activity"/>
    <property type="evidence" value="ECO:0007669"/>
    <property type="project" value="UniProtKB-EC"/>
</dbReference>
<dbReference type="GO" id="GO:0032259">
    <property type="term" value="P:methylation"/>
    <property type="evidence" value="ECO:0007669"/>
    <property type="project" value="UniProtKB-KW"/>
</dbReference>
<evidence type="ECO:0000256" key="6">
    <source>
        <dbReference type="ARBA" id="ARBA00022763"/>
    </source>
</evidence>
<organism evidence="10 11">
    <name type="scientific">Microvirgula aerodenitrificans</name>
    <dbReference type="NCBI Taxonomy" id="57480"/>
    <lineage>
        <taxon>Bacteria</taxon>
        <taxon>Pseudomonadati</taxon>
        <taxon>Pseudomonadota</taxon>
        <taxon>Betaproteobacteria</taxon>
        <taxon>Neisseriales</taxon>
        <taxon>Aquaspirillaceae</taxon>
        <taxon>Microvirgula</taxon>
    </lineage>
</organism>
<dbReference type="GO" id="GO:0006281">
    <property type="term" value="P:DNA repair"/>
    <property type="evidence" value="ECO:0007669"/>
    <property type="project" value="UniProtKB-KW"/>
</dbReference>
<dbReference type="Gene3D" id="3.30.160.70">
    <property type="entry name" value="Methylated DNA-protein cysteine methyltransferase domain"/>
    <property type="match status" value="1"/>
</dbReference>
<sequence>MNPPAFPSPRLHFRHQPISGTLRHAMGRCALGTVLVARSDRGLCAILLDDLPDALPVQLAGIFPGTCLEPAPLHGELERVTALIDTGVCDPALDLDVGGTPFQQRVWQMLCTIPVGQTVTYTDVAQQIGAPAAVRAVASACAANVFAIAIPCHRVLRRDGLLTGYRWGIERKRAQLQRERGGD</sequence>
<dbReference type="KEGG" id="maer:DAI18_12070"/>
<evidence type="ECO:0000313" key="10">
    <source>
        <dbReference type="EMBL" id="AVY94692.1"/>
    </source>
</evidence>